<evidence type="ECO:0000313" key="3">
    <source>
        <dbReference type="EMBL" id="MFC3149154.1"/>
    </source>
</evidence>
<keyword evidence="1" id="KW-0732">Signal</keyword>
<evidence type="ECO:0000313" key="4">
    <source>
        <dbReference type="Proteomes" id="UP001595556"/>
    </source>
</evidence>
<evidence type="ECO:0000256" key="1">
    <source>
        <dbReference type="ARBA" id="ARBA00022729"/>
    </source>
</evidence>
<proteinExistence type="predicted"/>
<keyword evidence="4" id="KW-1185">Reference proteome</keyword>
<sequence length="276" mass="30834">MSVWKVFRERLATVASTPAAIVLVAFAVSTPGAYAGPVLDRIRASGELRVCIWPDYYGITYRNPKTQQLAGIDIDLSAQFARQLGVRLTYVDSSFVNLINDVTTDRCDIAMFAVGVLPQRAERLRFTSPYLASDIYGVTTRSSRVIRQWGDIDQPGVRVAVQAGTFMEPVMRDRLKQATMVVIRPPQTREAELEAGRVDVFMTDYPYSRRLLDNADWARLVSAPAPFHVLPYAYAVKPGDDEWFREAEAFVTRIKSDGTLAAAAARHGLREIMLGR</sequence>
<dbReference type="CDD" id="cd13530">
    <property type="entry name" value="PBP2_peptides_like"/>
    <property type="match status" value="1"/>
</dbReference>
<dbReference type="EMBL" id="JBHRTI010000010">
    <property type="protein sequence ID" value="MFC3149154.1"/>
    <property type="molecule type" value="Genomic_DNA"/>
</dbReference>
<dbReference type="InterPro" id="IPR001638">
    <property type="entry name" value="Solute-binding_3/MltF_N"/>
</dbReference>
<name>A0ABV7H952_9BURK</name>
<comment type="caution">
    <text evidence="3">The sequence shown here is derived from an EMBL/GenBank/DDBJ whole genome shotgun (WGS) entry which is preliminary data.</text>
</comment>
<dbReference type="SUPFAM" id="SSF53850">
    <property type="entry name" value="Periplasmic binding protein-like II"/>
    <property type="match status" value="1"/>
</dbReference>
<organism evidence="3 4">
    <name type="scientific">Piscinibacterium candidicorallinum</name>
    <dbReference type="NCBI Taxonomy" id="1793872"/>
    <lineage>
        <taxon>Bacteria</taxon>
        <taxon>Pseudomonadati</taxon>
        <taxon>Pseudomonadota</taxon>
        <taxon>Betaproteobacteria</taxon>
        <taxon>Burkholderiales</taxon>
        <taxon>Piscinibacterium</taxon>
    </lineage>
</organism>
<dbReference type="PANTHER" id="PTHR35936">
    <property type="entry name" value="MEMBRANE-BOUND LYTIC MUREIN TRANSGLYCOSYLASE F"/>
    <property type="match status" value="1"/>
</dbReference>
<protein>
    <submittedName>
        <fullName evidence="3">ABC transporter substrate-binding protein</fullName>
    </submittedName>
</protein>
<feature type="domain" description="Solute-binding protein family 3/N-terminal" evidence="2">
    <location>
        <begin position="47"/>
        <end position="271"/>
    </location>
</feature>
<dbReference type="Proteomes" id="UP001595556">
    <property type="component" value="Unassembled WGS sequence"/>
</dbReference>
<dbReference type="Gene3D" id="3.40.190.10">
    <property type="entry name" value="Periplasmic binding protein-like II"/>
    <property type="match status" value="2"/>
</dbReference>
<evidence type="ECO:0000259" key="2">
    <source>
        <dbReference type="SMART" id="SM00062"/>
    </source>
</evidence>
<dbReference type="SMART" id="SM00062">
    <property type="entry name" value="PBPb"/>
    <property type="match status" value="1"/>
</dbReference>
<dbReference type="Pfam" id="PF00497">
    <property type="entry name" value="SBP_bac_3"/>
    <property type="match status" value="1"/>
</dbReference>
<reference evidence="4" key="1">
    <citation type="journal article" date="2019" name="Int. J. Syst. Evol. Microbiol.">
        <title>The Global Catalogue of Microorganisms (GCM) 10K type strain sequencing project: providing services to taxonomists for standard genome sequencing and annotation.</title>
        <authorList>
            <consortium name="The Broad Institute Genomics Platform"/>
            <consortium name="The Broad Institute Genome Sequencing Center for Infectious Disease"/>
            <person name="Wu L."/>
            <person name="Ma J."/>
        </authorList>
    </citation>
    <scope>NUCLEOTIDE SEQUENCE [LARGE SCALE GENOMIC DNA]</scope>
    <source>
        <strain evidence="4">KCTC 52168</strain>
    </source>
</reference>
<dbReference type="RefSeq" id="WP_377305697.1">
    <property type="nucleotide sequence ID" value="NZ_CP180191.1"/>
</dbReference>
<gene>
    <name evidence="3" type="ORF">ACFOEN_16145</name>
</gene>
<accession>A0ABV7H952</accession>
<dbReference type="PANTHER" id="PTHR35936:SF17">
    <property type="entry name" value="ARGININE-BINDING EXTRACELLULAR PROTEIN ARTP"/>
    <property type="match status" value="1"/>
</dbReference>